<keyword evidence="1 6" id="KW-0597">Phosphoprotein</keyword>
<dbReference type="SUPFAM" id="SSF46894">
    <property type="entry name" value="C-terminal effector domain of the bipartite response regulators"/>
    <property type="match status" value="1"/>
</dbReference>
<evidence type="ECO:0000259" key="9">
    <source>
        <dbReference type="PROSITE" id="PS51755"/>
    </source>
</evidence>
<dbReference type="Gene3D" id="1.10.10.10">
    <property type="entry name" value="Winged helix-like DNA-binding domain superfamily/Winged helix DNA-binding domain"/>
    <property type="match status" value="1"/>
</dbReference>
<dbReference type="EMBL" id="JBHSCX010000004">
    <property type="protein sequence ID" value="MFC4361876.1"/>
    <property type="molecule type" value="Genomic_DNA"/>
</dbReference>
<evidence type="ECO:0000256" key="3">
    <source>
        <dbReference type="ARBA" id="ARBA00023015"/>
    </source>
</evidence>
<accession>A0ABV8V1W4</accession>
<dbReference type="PROSITE" id="PS51755">
    <property type="entry name" value="OMPR_PHOB"/>
    <property type="match status" value="1"/>
</dbReference>
<gene>
    <name evidence="10" type="ORF">ACFOX3_06150</name>
</gene>
<keyword evidence="5" id="KW-0804">Transcription</keyword>
<keyword evidence="3" id="KW-0805">Transcription regulation</keyword>
<protein>
    <submittedName>
        <fullName evidence="10">Response regulator</fullName>
    </submittedName>
</protein>
<feature type="DNA-binding region" description="OmpR/PhoB-type" evidence="7">
    <location>
        <begin position="130"/>
        <end position="229"/>
    </location>
</feature>
<evidence type="ECO:0000313" key="11">
    <source>
        <dbReference type="Proteomes" id="UP001595840"/>
    </source>
</evidence>
<keyword evidence="11" id="KW-1185">Reference proteome</keyword>
<sequence length="230" mass="26661">MTQYCILIVEDEEKLAQVQAEYLNHEGFRTHQIHDGNLVLDWVKNHQPDAITLDIMLPNVDGLTLLREIRKFSNIPIIMVTAKVEEVDRLIGLELQADDYLCKPFSPREMVARVKTILRRTAVQKKANIEPVTNSPSLELKVREHKVSWKNQVQTLTTVECQLLERLMNHPGHIFSRSQLMESIYNDHRIVSERTIDSHIKKLRKKLATINPGVEFIHSIYGAGYKYEPE</sequence>
<dbReference type="PROSITE" id="PS50110">
    <property type="entry name" value="RESPONSE_REGULATORY"/>
    <property type="match status" value="1"/>
</dbReference>
<dbReference type="InterPro" id="IPR036388">
    <property type="entry name" value="WH-like_DNA-bd_sf"/>
</dbReference>
<dbReference type="Gene3D" id="6.10.250.690">
    <property type="match status" value="1"/>
</dbReference>
<dbReference type="SMART" id="SM00448">
    <property type="entry name" value="REC"/>
    <property type="match status" value="1"/>
</dbReference>
<dbReference type="Pfam" id="PF00486">
    <property type="entry name" value="Trans_reg_C"/>
    <property type="match status" value="1"/>
</dbReference>
<dbReference type="InterPro" id="IPR016032">
    <property type="entry name" value="Sig_transdc_resp-reg_C-effctor"/>
</dbReference>
<dbReference type="InterPro" id="IPR001867">
    <property type="entry name" value="OmpR/PhoB-type_DNA-bd"/>
</dbReference>
<feature type="domain" description="Response regulatory" evidence="8">
    <location>
        <begin position="5"/>
        <end position="118"/>
    </location>
</feature>
<reference evidence="11" key="1">
    <citation type="journal article" date="2019" name="Int. J. Syst. Evol. Microbiol.">
        <title>The Global Catalogue of Microorganisms (GCM) 10K type strain sequencing project: providing services to taxonomists for standard genome sequencing and annotation.</title>
        <authorList>
            <consortium name="The Broad Institute Genomics Platform"/>
            <consortium name="The Broad Institute Genome Sequencing Center for Infectious Disease"/>
            <person name="Wu L."/>
            <person name="Ma J."/>
        </authorList>
    </citation>
    <scope>NUCLEOTIDE SEQUENCE [LARGE SCALE GENOMIC DNA]</scope>
    <source>
        <strain evidence="11">CECT 8570</strain>
    </source>
</reference>
<dbReference type="PANTHER" id="PTHR48111:SF4">
    <property type="entry name" value="DNA-BINDING DUAL TRANSCRIPTIONAL REGULATOR OMPR"/>
    <property type="match status" value="1"/>
</dbReference>
<comment type="caution">
    <text evidence="10">The sequence shown here is derived from an EMBL/GenBank/DDBJ whole genome shotgun (WGS) entry which is preliminary data.</text>
</comment>
<keyword evidence="2" id="KW-0902">Two-component regulatory system</keyword>
<dbReference type="Gene3D" id="3.40.50.2300">
    <property type="match status" value="1"/>
</dbReference>
<dbReference type="Pfam" id="PF00072">
    <property type="entry name" value="Response_reg"/>
    <property type="match status" value="1"/>
</dbReference>
<evidence type="ECO:0000256" key="4">
    <source>
        <dbReference type="ARBA" id="ARBA00023125"/>
    </source>
</evidence>
<feature type="modified residue" description="4-aspartylphosphate" evidence="6">
    <location>
        <position position="54"/>
    </location>
</feature>
<evidence type="ECO:0000256" key="7">
    <source>
        <dbReference type="PROSITE-ProRule" id="PRU01091"/>
    </source>
</evidence>
<evidence type="ECO:0000256" key="6">
    <source>
        <dbReference type="PROSITE-ProRule" id="PRU00169"/>
    </source>
</evidence>
<dbReference type="CDD" id="cd00383">
    <property type="entry name" value="trans_reg_C"/>
    <property type="match status" value="1"/>
</dbReference>
<dbReference type="SMART" id="SM00862">
    <property type="entry name" value="Trans_reg_C"/>
    <property type="match status" value="1"/>
</dbReference>
<evidence type="ECO:0000256" key="5">
    <source>
        <dbReference type="ARBA" id="ARBA00023163"/>
    </source>
</evidence>
<dbReference type="InterPro" id="IPR001789">
    <property type="entry name" value="Sig_transdc_resp-reg_receiver"/>
</dbReference>
<dbReference type="InterPro" id="IPR011006">
    <property type="entry name" value="CheY-like_superfamily"/>
</dbReference>
<evidence type="ECO:0000256" key="1">
    <source>
        <dbReference type="ARBA" id="ARBA00022553"/>
    </source>
</evidence>
<dbReference type="InterPro" id="IPR039420">
    <property type="entry name" value="WalR-like"/>
</dbReference>
<evidence type="ECO:0000313" key="10">
    <source>
        <dbReference type="EMBL" id="MFC4361876.1"/>
    </source>
</evidence>
<dbReference type="SUPFAM" id="SSF52172">
    <property type="entry name" value="CheY-like"/>
    <property type="match status" value="1"/>
</dbReference>
<proteinExistence type="predicted"/>
<dbReference type="Proteomes" id="UP001595840">
    <property type="component" value="Unassembled WGS sequence"/>
</dbReference>
<evidence type="ECO:0000256" key="2">
    <source>
        <dbReference type="ARBA" id="ARBA00023012"/>
    </source>
</evidence>
<organism evidence="10 11">
    <name type="scientific">Simiduia curdlanivorans</name>
    <dbReference type="NCBI Taxonomy" id="1492769"/>
    <lineage>
        <taxon>Bacteria</taxon>
        <taxon>Pseudomonadati</taxon>
        <taxon>Pseudomonadota</taxon>
        <taxon>Gammaproteobacteria</taxon>
        <taxon>Cellvibrionales</taxon>
        <taxon>Cellvibrionaceae</taxon>
        <taxon>Simiduia</taxon>
    </lineage>
</organism>
<name>A0ABV8V1W4_9GAMM</name>
<feature type="domain" description="OmpR/PhoB-type" evidence="9">
    <location>
        <begin position="130"/>
        <end position="229"/>
    </location>
</feature>
<keyword evidence="4 7" id="KW-0238">DNA-binding</keyword>
<evidence type="ECO:0000259" key="8">
    <source>
        <dbReference type="PROSITE" id="PS50110"/>
    </source>
</evidence>
<dbReference type="RefSeq" id="WP_290263972.1">
    <property type="nucleotide sequence ID" value="NZ_JAUFQG010000006.1"/>
</dbReference>
<dbReference type="PANTHER" id="PTHR48111">
    <property type="entry name" value="REGULATOR OF RPOS"/>
    <property type="match status" value="1"/>
</dbReference>